<evidence type="ECO:0000256" key="7">
    <source>
        <dbReference type="ARBA" id="ARBA00023274"/>
    </source>
</evidence>
<comment type="similarity">
    <text evidence="2">Belongs to the mitochondrion-specific ribosomal protein mL67 family.</text>
</comment>
<evidence type="ECO:0000256" key="5">
    <source>
        <dbReference type="ARBA" id="ARBA00023128"/>
    </source>
</evidence>
<keyword evidence="4" id="KW-0805">Transcription regulation</keyword>
<organism evidence="11 12">
    <name type="scientific">Lophium mytilinum</name>
    <dbReference type="NCBI Taxonomy" id="390894"/>
    <lineage>
        <taxon>Eukaryota</taxon>
        <taxon>Fungi</taxon>
        <taxon>Dikarya</taxon>
        <taxon>Ascomycota</taxon>
        <taxon>Pezizomycotina</taxon>
        <taxon>Dothideomycetes</taxon>
        <taxon>Pleosporomycetidae</taxon>
        <taxon>Mytilinidiales</taxon>
        <taxon>Mytilinidiaceae</taxon>
        <taxon>Lophium</taxon>
    </lineage>
</organism>
<evidence type="ECO:0000313" key="11">
    <source>
        <dbReference type="EMBL" id="KAF2502297.1"/>
    </source>
</evidence>
<dbReference type="PANTHER" id="PTHR28184">
    <property type="entry name" value="MITOCHONDRIAL HOMOLOGOUS RECOMBINATION PROTEIN 1"/>
    <property type="match status" value="1"/>
</dbReference>
<keyword evidence="3" id="KW-0689">Ribosomal protein</keyword>
<dbReference type="EMBL" id="MU004181">
    <property type="protein sequence ID" value="KAF2502297.1"/>
    <property type="molecule type" value="Genomic_DNA"/>
</dbReference>
<feature type="region of interest" description="Disordered" evidence="10">
    <location>
        <begin position="234"/>
        <end position="271"/>
    </location>
</feature>
<evidence type="ECO:0000313" key="12">
    <source>
        <dbReference type="Proteomes" id="UP000799750"/>
    </source>
</evidence>
<dbReference type="PANTHER" id="PTHR28184:SF1">
    <property type="entry name" value="LARGE RIBOSOMAL SUBUNIT PROTEIN ML67"/>
    <property type="match status" value="1"/>
</dbReference>
<proteinExistence type="inferred from homology"/>
<dbReference type="GO" id="GO:1990904">
    <property type="term" value="C:ribonucleoprotein complex"/>
    <property type="evidence" value="ECO:0007669"/>
    <property type="project" value="UniProtKB-KW"/>
</dbReference>
<dbReference type="Proteomes" id="UP000799750">
    <property type="component" value="Unassembled WGS sequence"/>
</dbReference>
<keyword evidence="7" id="KW-0687">Ribonucleoprotein</keyword>
<evidence type="ECO:0000256" key="6">
    <source>
        <dbReference type="ARBA" id="ARBA00023163"/>
    </source>
</evidence>
<reference evidence="11" key="1">
    <citation type="journal article" date="2020" name="Stud. Mycol.">
        <title>101 Dothideomycetes genomes: a test case for predicting lifestyles and emergence of pathogens.</title>
        <authorList>
            <person name="Haridas S."/>
            <person name="Albert R."/>
            <person name="Binder M."/>
            <person name="Bloem J."/>
            <person name="Labutti K."/>
            <person name="Salamov A."/>
            <person name="Andreopoulos B."/>
            <person name="Baker S."/>
            <person name="Barry K."/>
            <person name="Bills G."/>
            <person name="Bluhm B."/>
            <person name="Cannon C."/>
            <person name="Castanera R."/>
            <person name="Culley D."/>
            <person name="Daum C."/>
            <person name="Ezra D."/>
            <person name="Gonzalez J."/>
            <person name="Henrissat B."/>
            <person name="Kuo A."/>
            <person name="Liang C."/>
            <person name="Lipzen A."/>
            <person name="Lutzoni F."/>
            <person name="Magnuson J."/>
            <person name="Mondo S."/>
            <person name="Nolan M."/>
            <person name="Ohm R."/>
            <person name="Pangilinan J."/>
            <person name="Park H.-J."/>
            <person name="Ramirez L."/>
            <person name="Alfaro M."/>
            <person name="Sun H."/>
            <person name="Tritt A."/>
            <person name="Yoshinaga Y."/>
            <person name="Zwiers L.-H."/>
            <person name="Turgeon B."/>
            <person name="Goodwin S."/>
            <person name="Spatafora J."/>
            <person name="Crous P."/>
            <person name="Grigoriev I."/>
        </authorList>
    </citation>
    <scope>NUCLEOTIDE SEQUENCE</scope>
    <source>
        <strain evidence="11">CBS 269.34</strain>
    </source>
</reference>
<sequence length="430" mass="50106">MPRSANKLAIPKRFKQGQHIFFWKEIHTNQVLYSFTRQLDDSLLEQIPFIGKNSKPPTIRPDLWTPLLTVFFPNDKQGLVAYRMLREFRRLHETSWDKNNPEIKRMEKKKRIHWIKDQKANSIADLAKVLSMFKDQAPKLEEMARKRRAEVEEEALQRWEEVKRRAAKVDAGELSKIEGEIERLKAERERKTGDKERQRIDKAINVFRQQYALLKRSQKQILKFQEEEERIAKEKEAEKQARPVELTDARSDQEASEKLPGVKTSPSAETLPATDKLPVVEEGSQLPKFTVLPENRALAKIVPIQFRKPVPAPMSIDGIVVQWAQLTDAEHALGSWPTEVLHAEMGHLRRFPPLPEEDPQQFPLMGEEGEFFRLAKIEQRRQNVEKEEARQAERRANKVAAREKHGILGRLVPKLPFFGNKPSRRAQLEQ</sequence>
<dbReference type="InterPro" id="IPR024629">
    <property type="entry name" value="Ribosomal_mL67"/>
</dbReference>
<evidence type="ECO:0000256" key="3">
    <source>
        <dbReference type="ARBA" id="ARBA00022980"/>
    </source>
</evidence>
<keyword evidence="5" id="KW-0496">Mitochondrion</keyword>
<feature type="coiled-coil region" evidence="9">
    <location>
        <begin position="174"/>
        <end position="234"/>
    </location>
</feature>
<comment type="subcellular location">
    <subcellularLocation>
        <location evidence="1">Mitochondrion</location>
    </subcellularLocation>
</comment>
<dbReference type="GO" id="GO:0003697">
    <property type="term" value="F:single-stranded DNA binding"/>
    <property type="evidence" value="ECO:0007669"/>
    <property type="project" value="InterPro"/>
</dbReference>
<dbReference type="GO" id="GO:0005739">
    <property type="term" value="C:mitochondrion"/>
    <property type="evidence" value="ECO:0007669"/>
    <property type="project" value="UniProtKB-SubCell"/>
</dbReference>
<keyword evidence="9" id="KW-0175">Coiled coil</keyword>
<dbReference type="GO" id="GO:0003735">
    <property type="term" value="F:structural constituent of ribosome"/>
    <property type="evidence" value="ECO:0007669"/>
    <property type="project" value="TreeGrafter"/>
</dbReference>
<protein>
    <recommendedName>
        <fullName evidence="8">Large ribosomal subunit protein mL67</fullName>
    </recommendedName>
</protein>
<feature type="region of interest" description="Disordered" evidence="10">
    <location>
        <begin position="382"/>
        <end position="401"/>
    </location>
</feature>
<dbReference type="OrthoDB" id="5333655at2759"/>
<dbReference type="AlphaFoldDB" id="A0A6A6RFQ8"/>
<name>A0A6A6RFQ8_9PEZI</name>
<dbReference type="GO" id="GO:0000150">
    <property type="term" value="F:DNA strand exchange activity"/>
    <property type="evidence" value="ECO:0007669"/>
    <property type="project" value="InterPro"/>
</dbReference>
<gene>
    <name evidence="11" type="ORF">BU16DRAFT_532666</name>
</gene>
<keyword evidence="12" id="KW-1185">Reference proteome</keyword>
<feature type="compositionally biased region" description="Basic and acidic residues" evidence="10">
    <location>
        <begin position="234"/>
        <end position="257"/>
    </location>
</feature>
<evidence type="ECO:0000256" key="1">
    <source>
        <dbReference type="ARBA" id="ARBA00004173"/>
    </source>
</evidence>
<evidence type="ECO:0000256" key="8">
    <source>
        <dbReference type="ARBA" id="ARBA00035185"/>
    </source>
</evidence>
<evidence type="ECO:0000256" key="9">
    <source>
        <dbReference type="SAM" id="Coils"/>
    </source>
</evidence>
<dbReference type="Pfam" id="PF12829">
    <property type="entry name" value="Mhr1"/>
    <property type="match status" value="1"/>
</dbReference>
<keyword evidence="6" id="KW-0804">Transcription</keyword>
<evidence type="ECO:0000256" key="2">
    <source>
        <dbReference type="ARBA" id="ARBA00010741"/>
    </source>
</evidence>
<evidence type="ECO:0000256" key="10">
    <source>
        <dbReference type="SAM" id="MobiDB-lite"/>
    </source>
</evidence>
<accession>A0A6A6RFQ8</accession>
<dbReference type="GO" id="GO:0005840">
    <property type="term" value="C:ribosome"/>
    <property type="evidence" value="ECO:0007669"/>
    <property type="project" value="UniProtKB-KW"/>
</dbReference>
<evidence type="ECO:0000256" key="4">
    <source>
        <dbReference type="ARBA" id="ARBA00023015"/>
    </source>
</evidence>